<dbReference type="PANTHER" id="PTHR23280">
    <property type="entry name" value="4.1 G PROTEIN"/>
    <property type="match status" value="1"/>
</dbReference>
<dbReference type="PROSITE" id="PS50057">
    <property type="entry name" value="FERM_3"/>
    <property type="match status" value="1"/>
</dbReference>
<evidence type="ECO:0000256" key="6">
    <source>
        <dbReference type="SAM" id="Phobius"/>
    </source>
</evidence>
<dbReference type="SUPFAM" id="SSF54236">
    <property type="entry name" value="Ubiquitin-like"/>
    <property type="match status" value="1"/>
</dbReference>
<dbReference type="PANTHER" id="PTHR23280:SF32">
    <property type="entry name" value="FI22325P1"/>
    <property type="match status" value="1"/>
</dbReference>
<dbReference type="InterPro" id="IPR019749">
    <property type="entry name" value="Band_41_domain"/>
</dbReference>
<dbReference type="SUPFAM" id="SSF50729">
    <property type="entry name" value="PH domain-like"/>
    <property type="match status" value="1"/>
</dbReference>
<dbReference type="SMART" id="SM01196">
    <property type="entry name" value="FERM_C"/>
    <property type="match status" value="1"/>
</dbReference>
<evidence type="ECO:0000256" key="2">
    <source>
        <dbReference type="ARBA" id="ARBA00022025"/>
    </source>
</evidence>
<sequence>MFKFGSKSDINVGYKCTIRLLEDTDVLECEIHNADKGKNLLDNVCQQLNINEKDYFGLRYVDSAKQRHWLDLSKTVLKQIKDMDPILFNFRVKFYPPDPFKLKDQVTRYHIFLQLKRDLVHGRLYCSPSESTHLAAYVIQAEFGDYDENEHGDNYIATIKLLLKQTQQMEEKIMEVHQTEMKGLDPVAAENNFLRKAMALDTYGVDPHPVKDHKGNHLYLGINYQGILTFQGICKLHHFKWNEVHKLKFEGKMFIIHLIYREKKHTVGFKCPTVSACRHVWRCAIEQMLFFTLPSSSSIPSVITGGSIFSFGGKFRYSGRVEKEVLEESRDSQQPISRSNSLRVKASSVPDTPVTPINSDLDLCMQQQLNDSPVVTDLDLLYMDSENKEKSSNIHSSEVRCNFPEYYVQETLGHSYSESQLSRVSRIRASALTTHHGTPFVHAPPLPPPVPVASVSVSQPPPPSPSHHATGTTIISTPIPPTLPKNVVTSSKFKFMRVFWPSFVAAAVVVIIVMIILLETESEAFSAIREMPEMVSLRLHYYDHIKQFLKLHVSS</sequence>
<dbReference type="CDD" id="cd14473">
    <property type="entry name" value="FERM_B-lobe"/>
    <property type="match status" value="1"/>
</dbReference>
<keyword evidence="3" id="KW-0965">Cell junction</keyword>
<dbReference type="Pfam" id="PF08736">
    <property type="entry name" value="FA"/>
    <property type="match status" value="1"/>
</dbReference>
<dbReference type="Gene3D" id="3.10.20.90">
    <property type="entry name" value="Phosphatidylinositol 3-kinase Catalytic Subunit, Chain A, domain 1"/>
    <property type="match status" value="1"/>
</dbReference>
<name>A0A023F1K5_TRIIF</name>
<evidence type="ECO:0000313" key="8">
    <source>
        <dbReference type="EMBL" id="JAC15178.1"/>
    </source>
</evidence>
<dbReference type="PRINTS" id="PR00935">
    <property type="entry name" value="BAND41"/>
</dbReference>
<dbReference type="InterPro" id="IPR011993">
    <property type="entry name" value="PH-like_dom_sf"/>
</dbReference>
<feature type="compositionally biased region" description="Low complexity" evidence="5">
    <location>
        <begin position="466"/>
        <end position="475"/>
    </location>
</feature>
<dbReference type="Pfam" id="PF09379">
    <property type="entry name" value="FERM_N"/>
    <property type="match status" value="1"/>
</dbReference>
<accession>A0A023F1K5</accession>
<dbReference type="SUPFAM" id="SSF47031">
    <property type="entry name" value="Second domain of FERM"/>
    <property type="match status" value="1"/>
</dbReference>
<dbReference type="Gene3D" id="1.20.80.10">
    <property type="match status" value="1"/>
</dbReference>
<dbReference type="InterPro" id="IPR000299">
    <property type="entry name" value="FERM_domain"/>
</dbReference>
<dbReference type="FunFam" id="1.20.80.10:FF:000006">
    <property type="entry name" value="FERM domain-containing protein 5 isoform X1"/>
    <property type="match status" value="1"/>
</dbReference>
<evidence type="ECO:0000256" key="5">
    <source>
        <dbReference type="SAM" id="MobiDB-lite"/>
    </source>
</evidence>
<keyword evidence="6" id="KW-0812">Transmembrane</keyword>
<dbReference type="AlphaFoldDB" id="A0A023F1K5"/>
<dbReference type="GO" id="GO:0005856">
    <property type="term" value="C:cytoskeleton"/>
    <property type="evidence" value="ECO:0007669"/>
    <property type="project" value="TreeGrafter"/>
</dbReference>
<evidence type="ECO:0000256" key="4">
    <source>
        <dbReference type="ARBA" id="ARBA00043944"/>
    </source>
</evidence>
<dbReference type="Pfam" id="PF09380">
    <property type="entry name" value="FERM_C"/>
    <property type="match status" value="1"/>
</dbReference>
<dbReference type="FunFam" id="3.10.20.90:FF:000002">
    <property type="entry name" value="Erythrocyte protein band 4.1-like 3"/>
    <property type="match status" value="1"/>
</dbReference>
<keyword evidence="6" id="KW-0472">Membrane</keyword>
<organism evidence="8">
    <name type="scientific">Triatoma infestans</name>
    <name type="common">Assassin bug</name>
    <dbReference type="NCBI Taxonomy" id="30076"/>
    <lineage>
        <taxon>Eukaryota</taxon>
        <taxon>Metazoa</taxon>
        <taxon>Ecdysozoa</taxon>
        <taxon>Arthropoda</taxon>
        <taxon>Hexapoda</taxon>
        <taxon>Insecta</taxon>
        <taxon>Pterygota</taxon>
        <taxon>Neoptera</taxon>
        <taxon>Paraneoptera</taxon>
        <taxon>Hemiptera</taxon>
        <taxon>Heteroptera</taxon>
        <taxon>Panheteroptera</taxon>
        <taxon>Cimicomorpha</taxon>
        <taxon>Reduviidae</taxon>
        <taxon>Triatominae</taxon>
        <taxon>Triatoma</taxon>
    </lineage>
</organism>
<dbReference type="InterPro" id="IPR018980">
    <property type="entry name" value="FERM_PH-like_C"/>
</dbReference>
<keyword evidence="6" id="KW-1133">Transmembrane helix</keyword>
<dbReference type="InterPro" id="IPR019747">
    <property type="entry name" value="FERM_CS"/>
</dbReference>
<dbReference type="GO" id="GO:0008092">
    <property type="term" value="F:cytoskeletal protein binding"/>
    <property type="evidence" value="ECO:0007669"/>
    <property type="project" value="InterPro"/>
</dbReference>
<feature type="region of interest" description="Disordered" evidence="5">
    <location>
        <begin position="453"/>
        <end position="475"/>
    </location>
</feature>
<dbReference type="SMART" id="SM00295">
    <property type="entry name" value="B41"/>
    <property type="match status" value="1"/>
</dbReference>
<dbReference type="InterPro" id="IPR014352">
    <property type="entry name" value="FERM/acyl-CoA-bd_prot_sf"/>
</dbReference>
<dbReference type="Pfam" id="PF00373">
    <property type="entry name" value="FERM_M"/>
    <property type="match status" value="1"/>
</dbReference>
<dbReference type="InterPro" id="IPR014847">
    <property type="entry name" value="FA"/>
</dbReference>
<feature type="compositionally biased region" description="Polar residues" evidence="5">
    <location>
        <begin position="332"/>
        <end position="342"/>
    </location>
</feature>
<dbReference type="EMBL" id="GBBI01003534">
    <property type="protein sequence ID" value="JAC15178.1"/>
    <property type="molecule type" value="mRNA"/>
</dbReference>
<dbReference type="GO" id="GO:0016028">
    <property type="term" value="C:rhabdomere"/>
    <property type="evidence" value="ECO:0007669"/>
    <property type="project" value="UniProtKB-SubCell"/>
</dbReference>
<dbReference type="InterPro" id="IPR018979">
    <property type="entry name" value="FERM_N"/>
</dbReference>
<evidence type="ECO:0000256" key="1">
    <source>
        <dbReference type="ARBA" id="ARBA00004536"/>
    </source>
</evidence>
<dbReference type="GO" id="GO:0005912">
    <property type="term" value="C:adherens junction"/>
    <property type="evidence" value="ECO:0007669"/>
    <property type="project" value="UniProtKB-SubCell"/>
</dbReference>
<dbReference type="PRINTS" id="PR00661">
    <property type="entry name" value="ERMFAMILY"/>
</dbReference>
<evidence type="ECO:0000256" key="3">
    <source>
        <dbReference type="ARBA" id="ARBA00022949"/>
    </source>
</evidence>
<dbReference type="InterPro" id="IPR035963">
    <property type="entry name" value="FERM_2"/>
</dbReference>
<evidence type="ECO:0000259" key="7">
    <source>
        <dbReference type="PROSITE" id="PS50057"/>
    </source>
</evidence>
<dbReference type="InterPro" id="IPR029071">
    <property type="entry name" value="Ubiquitin-like_domsf"/>
</dbReference>
<dbReference type="GO" id="GO:0071944">
    <property type="term" value="C:cell periphery"/>
    <property type="evidence" value="ECO:0007669"/>
    <property type="project" value="UniProtKB-ARBA"/>
</dbReference>
<dbReference type="InterPro" id="IPR019748">
    <property type="entry name" value="FERM_central"/>
</dbReference>
<dbReference type="Gene3D" id="2.30.29.30">
    <property type="entry name" value="Pleckstrin-homology domain (PH domain)/Phosphotyrosine-binding domain (PTB)"/>
    <property type="match status" value="1"/>
</dbReference>
<dbReference type="InterPro" id="IPR000798">
    <property type="entry name" value="Ez/rad/moesin-like"/>
</dbReference>
<feature type="domain" description="FERM" evidence="7">
    <location>
        <begin position="14"/>
        <end position="295"/>
    </location>
</feature>
<dbReference type="SMART" id="SM01195">
    <property type="entry name" value="FA"/>
    <property type="match status" value="1"/>
</dbReference>
<feature type="region of interest" description="Disordered" evidence="5">
    <location>
        <begin position="328"/>
        <end position="350"/>
    </location>
</feature>
<feature type="transmembrane region" description="Helical" evidence="6">
    <location>
        <begin position="498"/>
        <end position="518"/>
    </location>
</feature>
<dbReference type="GO" id="GO:0031032">
    <property type="term" value="P:actomyosin structure organization"/>
    <property type="evidence" value="ECO:0007669"/>
    <property type="project" value="TreeGrafter"/>
</dbReference>
<dbReference type="CDD" id="cd17102">
    <property type="entry name" value="FERM_F1_FRMD3"/>
    <property type="match status" value="1"/>
</dbReference>
<dbReference type="GO" id="GO:0009887">
    <property type="term" value="P:animal organ morphogenesis"/>
    <property type="evidence" value="ECO:0007669"/>
    <property type="project" value="UniProtKB-ARBA"/>
</dbReference>
<proteinExistence type="evidence at transcript level"/>
<protein>
    <recommendedName>
        <fullName evidence="2">Moesin/ezrin/radixin homolog 1</fullName>
    </recommendedName>
</protein>
<reference evidence="8" key="1">
    <citation type="journal article" date="2014" name="PLoS Negl. Trop. Dis.">
        <title>An updated insight into the Sialotranscriptome of Triatoma infestans: developmental stage and geographic variations.</title>
        <authorList>
            <person name="Schwarz A."/>
            <person name="Medrano-Mercado N."/>
            <person name="Schaub G.A."/>
            <person name="Struchiner C.J."/>
            <person name="Bargues M.D."/>
            <person name="Levy M.Z."/>
            <person name="Ribeiro J.M."/>
        </authorList>
    </citation>
    <scope>NUCLEOTIDE SEQUENCE</scope>
    <source>
        <strain evidence="8">Chile</strain>
        <tissue evidence="8">Salivary glands</tissue>
    </source>
</reference>
<comment type="subcellular location">
    <subcellularLocation>
        <location evidence="1">Cell junction</location>
        <location evidence="1">Adherens junction</location>
    </subcellularLocation>
    <subcellularLocation>
        <location evidence="4">Cell projection</location>
        <location evidence="4">Rhabdomere</location>
    </subcellularLocation>
</comment>
<dbReference type="PROSITE" id="PS00660">
    <property type="entry name" value="FERM_1"/>
    <property type="match status" value="1"/>
</dbReference>
<dbReference type="GO" id="GO:0030182">
    <property type="term" value="P:neuron differentiation"/>
    <property type="evidence" value="ECO:0007669"/>
    <property type="project" value="UniProtKB-ARBA"/>
</dbReference>